<sequence>MNHKTYLLGLCAIFFLPQTINSQIANVFGGVEMYDSLHAVEEKMQPYCQSSHLINVEKVSFPLSKKKEEQLIYQDCNVHDFFLFKSVVFTFADNKLSMISIYGDGVSKLADVEFYKGYKFFAGNDKLVVAEEKKQAFFLTDEGLHANLFSWDNPYFGSIDDVPDYTTSALIPEVFKFGENRARLIPDLDSITTFSSIMDFPNGESQIDCFGIEYAGFPRKFEAKFDKEEKLYKLWILTAKQEELRIKNALGRVYGRPIFTNDQWEVFNDWKVSLRKDKPEILVISAEGAKKHREWLLAKTTKQ</sequence>
<dbReference type="OrthoDB" id="1433902at2"/>
<keyword evidence="2" id="KW-1185">Reference proteome</keyword>
<protein>
    <submittedName>
        <fullName evidence="1">Uncharacterized protein</fullName>
    </submittedName>
</protein>
<dbReference type="AlphaFoldDB" id="A0A1M5KL25"/>
<accession>A0A1M5KL25</accession>
<dbReference type="STRING" id="570519.SAMN04488116_1647"/>
<organism evidence="1 2">
    <name type="scientific">Flagellimonas flava</name>
    <dbReference type="NCBI Taxonomy" id="570519"/>
    <lineage>
        <taxon>Bacteria</taxon>
        <taxon>Pseudomonadati</taxon>
        <taxon>Bacteroidota</taxon>
        <taxon>Flavobacteriia</taxon>
        <taxon>Flavobacteriales</taxon>
        <taxon>Flavobacteriaceae</taxon>
        <taxon>Flagellimonas</taxon>
    </lineage>
</organism>
<dbReference type="EMBL" id="FQWL01000002">
    <property type="protein sequence ID" value="SHG53458.1"/>
    <property type="molecule type" value="Genomic_DNA"/>
</dbReference>
<proteinExistence type="predicted"/>
<name>A0A1M5KL25_9FLAO</name>
<evidence type="ECO:0000313" key="1">
    <source>
        <dbReference type="EMBL" id="SHG53458.1"/>
    </source>
</evidence>
<dbReference type="RefSeq" id="WP_073178213.1">
    <property type="nucleotide sequence ID" value="NZ_FQWL01000002.1"/>
</dbReference>
<dbReference type="Proteomes" id="UP000184532">
    <property type="component" value="Unassembled WGS sequence"/>
</dbReference>
<evidence type="ECO:0000313" key="2">
    <source>
        <dbReference type="Proteomes" id="UP000184532"/>
    </source>
</evidence>
<gene>
    <name evidence="1" type="ORF">SAMN04488116_1647</name>
</gene>
<reference evidence="2" key="1">
    <citation type="submission" date="2016-11" db="EMBL/GenBank/DDBJ databases">
        <authorList>
            <person name="Varghese N."/>
            <person name="Submissions S."/>
        </authorList>
    </citation>
    <scope>NUCLEOTIDE SEQUENCE [LARGE SCALE GENOMIC DNA]</scope>
    <source>
        <strain evidence="2">DSM 22638</strain>
    </source>
</reference>